<accession>A0A3L6DJM4</accession>
<name>A0A3L6DJM4_MAIZE</name>
<proteinExistence type="predicted"/>
<organism evidence="1 2">
    <name type="scientific">Zea mays</name>
    <name type="common">Maize</name>
    <dbReference type="NCBI Taxonomy" id="4577"/>
    <lineage>
        <taxon>Eukaryota</taxon>
        <taxon>Viridiplantae</taxon>
        <taxon>Streptophyta</taxon>
        <taxon>Embryophyta</taxon>
        <taxon>Tracheophyta</taxon>
        <taxon>Spermatophyta</taxon>
        <taxon>Magnoliopsida</taxon>
        <taxon>Liliopsida</taxon>
        <taxon>Poales</taxon>
        <taxon>Poaceae</taxon>
        <taxon>PACMAD clade</taxon>
        <taxon>Panicoideae</taxon>
        <taxon>Andropogonodae</taxon>
        <taxon>Andropogoneae</taxon>
        <taxon>Tripsacinae</taxon>
        <taxon>Zea</taxon>
    </lineage>
</organism>
<gene>
    <name evidence="1" type="ORF">Zm00014a_012737</name>
</gene>
<dbReference type="Proteomes" id="UP000251960">
    <property type="component" value="Chromosome 8"/>
</dbReference>
<protein>
    <submittedName>
        <fullName evidence="1">Uncharacterized protein</fullName>
    </submittedName>
</protein>
<dbReference type="AlphaFoldDB" id="A0A3L6DJM4"/>
<evidence type="ECO:0000313" key="1">
    <source>
        <dbReference type="EMBL" id="PWZ08800.1"/>
    </source>
</evidence>
<comment type="caution">
    <text evidence="1">The sequence shown here is derived from an EMBL/GenBank/DDBJ whole genome shotgun (WGS) entry which is preliminary data.</text>
</comment>
<reference evidence="1 2" key="1">
    <citation type="journal article" date="2018" name="Nat. Genet.">
        <title>Extensive intraspecific gene order and gene structural variations between Mo17 and other maize genomes.</title>
        <authorList>
            <person name="Sun S."/>
            <person name="Zhou Y."/>
            <person name="Chen J."/>
            <person name="Shi J."/>
            <person name="Zhao H."/>
            <person name="Zhao H."/>
            <person name="Song W."/>
            <person name="Zhang M."/>
            <person name="Cui Y."/>
            <person name="Dong X."/>
            <person name="Liu H."/>
            <person name="Ma X."/>
            <person name="Jiao Y."/>
            <person name="Wang B."/>
            <person name="Wei X."/>
            <person name="Stein J.C."/>
            <person name="Glaubitz J.C."/>
            <person name="Lu F."/>
            <person name="Yu G."/>
            <person name="Liang C."/>
            <person name="Fengler K."/>
            <person name="Li B."/>
            <person name="Rafalski A."/>
            <person name="Schnable P.S."/>
            <person name="Ware D.H."/>
            <person name="Buckler E.S."/>
            <person name="Lai J."/>
        </authorList>
    </citation>
    <scope>NUCLEOTIDE SEQUENCE [LARGE SCALE GENOMIC DNA]</scope>
    <source>
        <strain evidence="2">cv. Missouri 17</strain>
        <tissue evidence="1">Seedling</tissue>
    </source>
</reference>
<sequence>MTARFASRFVHHVQSFPFQILVRNELSSFPFSRGLDHLRTSPDMCTTSLAFDAIRWHVKAAPTFAPRAFCSPILMSKIQSLVTLLVPEMENDAIKRRNISCAPIIFRYNRTSNQSCACNRNLMETAILYLTTI</sequence>
<evidence type="ECO:0000313" key="2">
    <source>
        <dbReference type="Proteomes" id="UP000251960"/>
    </source>
</evidence>
<dbReference type="EMBL" id="NCVQ01000009">
    <property type="protein sequence ID" value="PWZ08800.1"/>
    <property type="molecule type" value="Genomic_DNA"/>
</dbReference>